<evidence type="ECO:0000313" key="3">
    <source>
        <dbReference type="Proteomes" id="UP000298030"/>
    </source>
</evidence>
<reference evidence="2 3" key="1">
    <citation type="journal article" date="2019" name="Nat. Ecol. Evol.">
        <title>Megaphylogeny resolves global patterns of mushroom evolution.</title>
        <authorList>
            <person name="Varga T."/>
            <person name="Krizsan K."/>
            <person name="Foldi C."/>
            <person name="Dima B."/>
            <person name="Sanchez-Garcia M."/>
            <person name="Sanchez-Ramirez S."/>
            <person name="Szollosi G.J."/>
            <person name="Szarkandi J.G."/>
            <person name="Papp V."/>
            <person name="Albert L."/>
            <person name="Andreopoulos W."/>
            <person name="Angelini C."/>
            <person name="Antonin V."/>
            <person name="Barry K.W."/>
            <person name="Bougher N.L."/>
            <person name="Buchanan P."/>
            <person name="Buyck B."/>
            <person name="Bense V."/>
            <person name="Catcheside P."/>
            <person name="Chovatia M."/>
            <person name="Cooper J."/>
            <person name="Damon W."/>
            <person name="Desjardin D."/>
            <person name="Finy P."/>
            <person name="Geml J."/>
            <person name="Haridas S."/>
            <person name="Hughes K."/>
            <person name="Justo A."/>
            <person name="Karasinski D."/>
            <person name="Kautmanova I."/>
            <person name="Kiss B."/>
            <person name="Kocsube S."/>
            <person name="Kotiranta H."/>
            <person name="LaButti K.M."/>
            <person name="Lechner B.E."/>
            <person name="Liimatainen K."/>
            <person name="Lipzen A."/>
            <person name="Lukacs Z."/>
            <person name="Mihaltcheva S."/>
            <person name="Morgado L.N."/>
            <person name="Niskanen T."/>
            <person name="Noordeloos M.E."/>
            <person name="Ohm R.A."/>
            <person name="Ortiz-Santana B."/>
            <person name="Ovrebo C."/>
            <person name="Racz N."/>
            <person name="Riley R."/>
            <person name="Savchenko A."/>
            <person name="Shiryaev A."/>
            <person name="Soop K."/>
            <person name="Spirin V."/>
            <person name="Szebenyi C."/>
            <person name="Tomsovsky M."/>
            <person name="Tulloss R.E."/>
            <person name="Uehling J."/>
            <person name="Grigoriev I.V."/>
            <person name="Vagvolgyi C."/>
            <person name="Papp T."/>
            <person name="Martin F.M."/>
            <person name="Miettinen O."/>
            <person name="Hibbett D.S."/>
            <person name="Nagy L.G."/>
        </authorList>
    </citation>
    <scope>NUCLEOTIDE SEQUENCE [LARGE SCALE GENOMIC DNA]</scope>
    <source>
        <strain evidence="2 3">FP101781</strain>
    </source>
</reference>
<dbReference type="Proteomes" id="UP000298030">
    <property type="component" value="Unassembled WGS sequence"/>
</dbReference>
<dbReference type="AlphaFoldDB" id="A0A4Y7SLJ0"/>
<evidence type="ECO:0000313" key="2">
    <source>
        <dbReference type="EMBL" id="TEB22484.1"/>
    </source>
</evidence>
<dbReference type="EMBL" id="QPFP01000091">
    <property type="protein sequence ID" value="TEB22484.1"/>
    <property type="molecule type" value="Genomic_DNA"/>
</dbReference>
<feature type="region of interest" description="Disordered" evidence="1">
    <location>
        <begin position="1"/>
        <end position="38"/>
    </location>
</feature>
<name>A0A4Y7SLJ0_COPMI</name>
<organism evidence="2 3">
    <name type="scientific">Coprinellus micaceus</name>
    <name type="common">Glistening ink-cap mushroom</name>
    <name type="synonym">Coprinus micaceus</name>
    <dbReference type="NCBI Taxonomy" id="71717"/>
    <lineage>
        <taxon>Eukaryota</taxon>
        <taxon>Fungi</taxon>
        <taxon>Dikarya</taxon>
        <taxon>Basidiomycota</taxon>
        <taxon>Agaricomycotina</taxon>
        <taxon>Agaricomycetes</taxon>
        <taxon>Agaricomycetidae</taxon>
        <taxon>Agaricales</taxon>
        <taxon>Agaricineae</taxon>
        <taxon>Psathyrellaceae</taxon>
        <taxon>Coprinellus</taxon>
    </lineage>
</organism>
<protein>
    <submittedName>
        <fullName evidence="2">Uncharacterized protein</fullName>
    </submittedName>
</protein>
<comment type="caution">
    <text evidence="2">The sequence shown here is derived from an EMBL/GenBank/DDBJ whole genome shotgun (WGS) entry which is preliminary data.</text>
</comment>
<feature type="compositionally biased region" description="Basic residues" evidence="1">
    <location>
        <begin position="24"/>
        <end position="37"/>
    </location>
</feature>
<gene>
    <name evidence="2" type="ORF">FA13DRAFT_1741012</name>
</gene>
<evidence type="ECO:0000256" key="1">
    <source>
        <dbReference type="SAM" id="MobiDB-lite"/>
    </source>
</evidence>
<proteinExistence type="predicted"/>
<accession>A0A4Y7SLJ0</accession>
<sequence length="89" mass="10003">MSGKLGKEFWSPTPGEGLRNLTLSHRRPSRLRHKSSTRRLESRWALGPEENTFSLQVAMLWMLSRQPPPDTHTTTDMCGSVFCTSVGSS</sequence>
<keyword evidence="3" id="KW-1185">Reference proteome</keyword>